<keyword evidence="3" id="KW-1185">Reference proteome</keyword>
<dbReference type="AlphaFoldDB" id="A0A917SYH0"/>
<protein>
    <submittedName>
        <fullName evidence="2">Uncharacterized protein</fullName>
    </submittedName>
</protein>
<reference evidence="2" key="2">
    <citation type="submission" date="2020-09" db="EMBL/GenBank/DDBJ databases">
        <authorList>
            <person name="Sun Q."/>
            <person name="Zhou Y."/>
        </authorList>
    </citation>
    <scope>NUCLEOTIDE SEQUENCE</scope>
    <source>
        <strain evidence="2">CGMCC 1.6293</strain>
    </source>
</reference>
<proteinExistence type="predicted"/>
<accession>A0A917SYH0</accession>
<feature type="region of interest" description="Disordered" evidence="1">
    <location>
        <begin position="23"/>
        <end position="94"/>
    </location>
</feature>
<gene>
    <name evidence="2" type="ORF">GCM10011534_25610</name>
</gene>
<reference evidence="2" key="1">
    <citation type="journal article" date="2014" name="Int. J. Syst. Evol. Microbiol.">
        <title>Complete genome sequence of Corynebacterium casei LMG S-19264T (=DSM 44701T), isolated from a smear-ripened cheese.</title>
        <authorList>
            <consortium name="US DOE Joint Genome Institute (JGI-PGF)"/>
            <person name="Walter F."/>
            <person name="Albersmeier A."/>
            <person name="Kalinowski J."/>
            <person name="Ruckert C."/>
        </authorList>
    </citation>
    <scope>NUCLEOTIDE SEQUENCE</scope>
    <source>
        <strain evidence="2">CGMCC 1.6293</strain>
    </source>
</reference>
<feature type="compositionally biased region" description="Acidic residues" evidence="1">
    <location>
        <begin position="152"/>
        <end position="174"/>
    </location>
</feature>
<sequence>MSDPVTNMQIEDVLSSIRKLVSEEVRAQTRPTKVADPQRKAEKLILTPAHRVPEAEDNDAESDYAGPEAASEFDMDAFSRELQADAPDPAPETVEDLAEAPEEPLFRHGRSRRTIPGQSLSAIAADAGFEDEGANAGTPLDMSVFAEDPVEEGELGEADDHDDLIADADGSDDAPEARMATIPSFLRSRGVRSMNTRLAAVPPEPEPDALSWEDHLAAGPATAGDLPAASEIEGDVWAEAGSDEDDAGQGLVLDEEALRDMVSEIVRQELQGALGERITRNVRKLVRREIQRALTAHDLL</sequence>
<evidence type="ECO:0000313" key="2">
    <source>
        <dbReference type="EMBL" id="GGM02667.1"/>
    </source>
</evidence>
<feature type="region of interest" description="Disordered" evidence="1">
    <location>
        <begin position="152"/>
        <end position="176"/>
    </location>
</feature>
<comment type="caution">
    <text evidence="2">The sequence shown here is derived from an EMBL/GenBank/DDBJ whole genome shotgun (WGS) entry which is preliminary data.</text>
</comment>
<dbReference type="EMBL" id="BMLF01000002">
    <property type="protein sequence ID" value="GGM02667.1"/>
    <property type="molecule type" value="Genomic_DNA"/>
</dbReference>
<evidence type="ECO:0000256" key="1">
    <source>
        <dbReference type="SAM" id="MobiDB-lite"/>
    </source>
</evidence>
<organism evidence="2 3">
    <name type="scientific">Pseudooceanicola nanhaiensis</name>
    <dbReference type="NCBI Taxonomy" id="375761"/>
    <lineage>
        <taxon>Bacteria</taxon>
        <taxon>Pseudomonadati</taxon>
        <taxon>Pseudomonadota</taxon>
        <taxon>Alphaproteobacteria</taxon>
        <taxon>Rhodobacterales</taxon>
        <taxon>Paracoccaceae</taxon>
        <taxon>Pseudooceanicola</taxon>
    </lineage>
</organism>
<name>A0A917SYH0_9RHOB</name>
<dbReference type="Proteomes" id="UP000649829">
    <property type="component" value="Unassembled WGS sequence"/>
</dbReference>
<dbReference type="RefSeq" id="WP_028287584.1">
    <property type="nucleotide sequence ID" value="NZ_BMLF01000002.1"/>
</dbReference>
<evidence type="ECO:0000313" key="3">
    <source>
        <dbReference type="Proteomes" id="UP000649829"/>
    </source>
</evidence>